<dbReference type="PANTHER" id="PTHR11177">
    <property type="entry name" value="CHITINASE"/>
    <property type="match status" value="1"/>
</dbReference>
<protein>
    <recommendedName>
        <fullName evidence="2">chitinase</fullName>
        <ecNumber evidence="2">3.2.1.14</ecNumber>
    </recommendedName>
</protein>
<dbReference type="SMART" id="SM00636">
    <property type="entry name" value="Glyco_18"/>
    <property type="match status" value="1"/>
</dbReference>
<dbReference type="SUPFAM" id="SSF50405">
    <property type="entry name" value="Actin-crosslinking proteins"/>
    <property type="match status" value="1"/>
</dbReference>
<dbReference type="GO" id="GO:0006032">
    <property type="term" value="P:chitin catabolic process"/>
    <property type="evidence" value="ECO:0007669"/>
    <property type="project" value="TreeGrafter"/>
</dbReference>
<comment type="catalytic activity">
    <reaction evidence="1">
        <text>Random endo-hydrolysis of N-acetyl-beta-D-glucosaminide (1-&gt;4)-beta-linkages in chitin and chitodextrins.</text>
        <dbReference type="EC" id="3.2.1.14"/>
    </reaction>
</comment>
<feature type="signal peptide" evidence="3">
    <location>
        <begin position="1"/>
        <end position="30"/>
    </location>
</feature>
<dbReference type="CDD" id="cd00257">
    <property type="entry name" value="beta-trefoil_FSCN-like"/>
    <property type="match status" value="1"/>
</dbReference>
<evidence type="ECO:0000256" key="3">
    <source>
        <dbReference type="SAM" id="SignalP"/>
    </source>
</evidence>
<feature type="domain" description="GH18" evidence="4">
    <location>
        <begin position="200"/>
        <end position="493"/>
    </location>
</feature>
<dbReference type="Gene3D" id="3.40.5.30">
    <property type="entry name" value="(Trans)glycosidases - domain 2"/>
    <property type="match status" value="1"/>
</dbReference>
<dbReference type="EC" id="3.2.1.14" evidence="2"/>
<dbReference type="InterPro" id="IPR001223">
    <property type="entry name" value="Glyco_hydro18_cat"/>
</dbReference>
<evidence type="ECO:0000256" key="1">
    <source>
        <dbReference type="ARBA" id="ARBA00000822"/>
    </source>
</evidence>
<dbReference type="RefSeq" id="WP_093515392.1">
    <property type="nucleotide sequence ID" value="NZ_FOIJ01000001.1"/>
</dbReference>
<dbReference type="PANTHER" id="PTHR11177:SF317">
    <property type="entry name" value="CHITINASE 12-RELATED"/>
    <property type="match status" value="1"/>
</dbReference>
<dbReference type="Proteomes" id="UP000199181">
    <property type="component" value="Unassembled WGS sequence"/>
</dbReference>
<keyword evidence="3" id="KW-0732">Signal</keyword>
<evidence type="ECO:0000259" key="4">
    <source>
        <dbReference type="PROSITE" id="PS51910"/>
    </source>
</evidence>
<proteinExistence type="predicted"/>
<sequence length="493" mass="51842">MIQRRQSERFFRAACAALFLTSACAPEATAPEAPDEATGTTPQAVIAGVSFKTVLGGRYVGAQNNGGGAVIATATAVQAWEKFTLDDINGGALESGDSVFITAGTGQYFQAANGGGSTLNAASANRQGWETFRIVKKSGSGAIANGDIVGLQTVTTGHWVSAENGGGGTVFAYGGALGDWEQLTISGLSGGTTPPPTGRKRVVGYLPNWYGSYASWVGKVDFDKLTHVNLAFALGDANGQLQLAPASDLATFVNAAHAKGVKVFPSLCGGGGDDKIAPFYQPARVDAFVDHIINYVVSNNMDGIDVDVEAPDRMGSVYDTFIAKLIAKARPRGLPVTAAVSQWMQHGMSDTTLRSFDFITVMSYDNTGTWTGAGEHSSYAQAQTALTFYSNKGVAKDKIVLGVPFYGYCWGNCGGSSSKYVLYKDILASYSNASTTDWLNVNGAQYSYNGLATMRSKATLAKQYGGIMIWELAGDVSSSSEQSLLRAIDSSIR</sequence>
<reference evidence="6" key="1">
    <citation type="submission" date="2016-10" db="EMBL/GenBank/DDBJ databases">
        <authorList>
            <person name="Varghese N."/>
            <person name="Submissions S."/>
        </authorList>
    </citation>
    <scope>NUCLEOTIDE SEQUENCE [LARGE SCALE GENOMIC DNA]</scope>
    <source>
        <strain evidence="6">DSM 16858</strain>
    </source>
</reference>
<dbReference type="InterPro" id="IPR008999">
    <property type="entry name" value="Actin-crosslinking"/>
</dbReference>
<dbReference type="AlphaFoldDB" id="A0A1I0A142"/>
<dbReference type="Gene3D" id="3.20.20.80">
    <property type="entry name" value="Glycosidases"/>
    <property type="match status" value="1"/>
</dbReference>
<dbReference type="EMBL" id="FOIJ01000001">
    <property type="protein sequence ID" value="SES87796.1"/>
    <property type="molecule type" value="Genomic_DNA"/>
</dbReference>
<dbReference type="GO" id="GO:0005576">
    <property type="term" value="C:extracellular region"/>
    <property type="evidence" value="ECO:0007669"/>
    <property type="project" value="TreeGrafter"/>
</dbReference>
<dbReference type="InterPro" id="IPR050314">
    <property type="entry name" value="Glycosyl_Hydrlase_18"/>
</dbReference>
<evidence type="ECO:0000313" key="6">
    <source>
        <dbReference type="Proteomes" id="UP000199181"/>
    </source>
</evidence>
<accession>A0A1I0A142</accession>
<dbReference type="InterPro" id="IPR017853">
    <property type="entry name" value="GH"/>
</dbReference>
<evidence type="ECO:0000256" key="2">
    <source>
        <dbReference type="ARBA" id="ARBA00012729"/>
    </source>
</evidence>
<keyword evidence="6" id="KW-1185">Reference proteome</keyword>
<dbReference type="InterPro" id="IPR011583">
    <property type="entry name" value="Chitinase_II/V-like_cat"/>
</dbReference>
<dbReference type="GO" id="GO:0008843">
    <property type="term" value="F:endochitinase activity"/>
    <property type="evidence" value="ECO:0007669"/>
    <property type="project" value="UniProtKB-EC"/>
</dbReference>
<organism evidence="5 6">
    <name type="scientific">Stigmatella erecta</name>
    <dbReference type="NCBI Taxonomy" id="83460"/>
    <lineage>
        <taxon>Bacteria</taxon>
        <taxon>Pseudomonadati</taxon>
        <taxon>Myxococcota</taxon>
        <taxon>Myxococcia</taxon>
        <taxon>Myxococcales</taxon>
        <taxon>Cystobacterineae</taxon>
        <taxon>Archangiaceae</taxon>
        <taxon>Stigmatella</taxon>
    </lineage>
</organism>
<dbReference type="SUPFAM" id="SSF51445">
    <property type="entry name" value="(Trans)glycosidases"/>
    <property type="match status" value="1"/>
</dbReference>
<dbReference type="GO" id="GO:0008061">
    <property type="term" value="F:chitin binding"/>
    <property type="evidence" value="ECO:0007669"/>
    <property type="project" value="InterPro"/>
</dbReference>
<name>A0A1I0A142_9BACT</name>
<feature type="chain" id="PRO_5011514656" description="chitinase" evidence="3">
    <location>
        <begin position="31"/>
        <end position="493"/>
    </location>
</feature>
<dbReference type="Gene3D" id="2.80.10.50">
    <property type="match status" value="2"/>
</dbReference>
<dbReference type="PROSITE" id="PS51257">
    <property type="entry name" value="PROKAR_LIPOPROTEIN"/>
    <property type="match status" value="1"/>
</dbReference>
<evidence type="ECO:0000313" key="5">
    <source>
        <dbReference type="EMBL" id="SES87796.1"/>
    </source>
</evidence>
<dbReference type="GO" id="GO:0005975">
    <property type="term" value="P:carbohydrate metabolic process"/>
    <property type="evidence" value="ECO:0007669"/>
    <property type="project" value="InterPro"/>
</dbReference>
<dbReference type="Pfam" id="PF00704">
    <property type="entry name" value="Glyco_hydro_18"/>
    <property type="match status" value="1"/>
</dbReference>
<gene>
    <name evidence="5" type="ORF">SAMN05443639_101508</name>
</gene>
<dbReference type="PROSITE" id="PS51910">
    <property type="entry name" value="GH18_2"/>
    <property type="match status" value="1"/>
</dbReference>